<evidence type="ECO:0000256" key="1">
    <source>
        <dbReference type="ARBA" id="ARBA00004651"/>
    </source>
</evidence>
<evidence type="ECO:0000256" key="7">
    <source>
        <dbReference type="ARBA" id="ARBA00023139"/>
    </source>
</evidence>
<dbReference type="PRINTS" id="PR00237">
    <property type="entry name" value="GPCRRHODOPSN"/>
</dbReference>
<evidence type="ECO:0000256" key="15">
    <source>
        <dbReference type="SAM" id="Phobius"/>
    </source>
</evidence>
<keyword evidence="9 13" id="KW-0675">Receptor</keyword>
<dbReference type="AlphaFoldDB" id="A0A8T2PMX5"/>
<feature type="transmembrane region" description="Helical" evidence="15">
    <location>
        <begin position="148"/>
        <end position="169"/>
    </location>
</feature>
<evidence type="ECO:0000256" key="8">
    <source>
        <dbReference type="ARBA" id="ARBA00023157"/>
    </source>
</evidence>
<accession>A0A8T2PMX5</accession>
<dbReference type="InterPro" id="IPR017452">
    <property type="entry name" value="GPCR_Rhodpsn_7TM"/>
</dbReference>
<keyword evidence="12" id="KW-0449">Lipoprotein</keyword>
<keyword evidence="8" id="KW-1015">Disulfide bond</keyword>
<keyword evidence="7" id="KW-0564">Palmitate</keyword>
<evidence type="ECO:0000256" key="6">
    <source>
        <dbReference type="ARBA" id="ARBA00023136"/>
    </source>
</evidence>
<evidence type="ECO:0000256" key="13">
    <source>
        <dbReference type="RuleBase" id="RU000688"/>
    </source>
</evidence>
<keyword evidence="3 13" id="KW-0812">Transmembrane</keyword>
<comment type="caution">
    <text evidence="17">The sequence shown here is derived from an EMBL/GenBank/DDBJ whole genome shotgun (WGS) entry which is preliminary data.</text>
</comment>
<dbReference type="GO" id="GO:0008188">
    <property type="term" value="F:neuropeptide receptor activity"/>
    <property type="evidence" value="ECO:0007669"/>
    <property type="project" value="TreeGrafter"/>
</dbReference>
<feature type="transmembrane region" description="Helical" evidence="15">
    <location>
        <begin position="225"/>
        <end position="246"/>
    </location>
</feature>
<dbReference type="PROSITE" id="PS50262">
    <property type="entry name" value="G_PROTEIN_RECEP_F1_2"/>
    <property type="match status" value="1"/>
</dbReference>
<evidence type="ECO:0000259" key="16">
    <source>
        <dbReference type="PROSITE" id="PS50262"/>
    </source>
</evidence>
<evidence type="ECO:0000313" key="18">
    <source>
        <dbReference type="Proteomes" id="UP000824540"/>
    </source>
</evidence>
<feature type="domain" description="G-protein coupled receptors family 1 profile" evidence="16">
    <location>
        <begin position="48"/>
        <end position="282"/>
    </location>
</feature>
<dbReference type="SUPFAM" id="SSF81321">
    <property type="entry name" value="Family A G protein-coupled receptor-like"/>
    <property type="match status" value="1"/>
</dbReference>
<feature type="region of interest" description="Disordered" evidence="14">
    <location>
        <begin position="316"/>
        <end position="348"/>
    </location>
</feature>
<keyword evidence="18" id="KW-1185">Reference proteome</keyword>
<dbReference type="Gene3D" id="1.20.1070.10">
    <property type="entry name" value="Rhodopsin 7-helix transmembrane proteins"/>
    <property type="match status" value="1"/>
</dbReference>
<dbReference type="OrthoDB" id="10049706at2759"/>
<dbReference type="Pfam" id="PF00001">
    <property type="entry name" value="7tm_1"/>
    <property type="match status" value="2"/>
</dbReference>
<keyword evidence="10" id="KW-0325">Glycoprotein</keyword>
<evidence type="ECO:0000256" key="9">
    <source>
        <dbReference type="ARBA" id="ARBA00023170"/>
    </source>
</evidence>
<dbReference type="InterPro" id="IPR000276">
    <property type="entry name" value="GPCR_Rhodpsn"/>
</dbReference>
<evidence type="ECO:0000256" key="11">
    <source>
        <dbReference type="ARBA" id="ARBA00023224"/>
    </source>
</evidence>
<gene>
    <name evidence="17" type="ORF">JZ751_022595</name>
</gene>
<feature type="transmembrane region" description="Helical" evidence="15">
    <location>
        <begin position="258"/>
        <end position="285"/>
    </location>
</feature>
<feature type="transmembrane region" description="Helical" evidence="15">
    <location>
        <begin position="69"/>
        <end position="94"/>
    </location>
</feature>
<sequence>MVGGMGDSNANNFRTLDSSGSEEEQVPSAILYIVLMVYSATVLVGVLGNITLIKVFLTAKSMQSAPNIFIASLAVGDTLLLMACVPVETMRYFSETWIFGRAGCKIISFIQLTSVGVSVFTLAALSADRYQAVVRPLDVQLSNALLRTCSRVAVIWMVSMLLATPEAIFSDLYSFTVPGVNQSLVTCAPQPPSERRWQEVHSLVCFMVFYLIPLVIMSRKRLAKTVLVLVLLFALCWLPNHLLYLYRSFTYQSIDPSIGHLLATFLCRALAFSSSCLNPFALYWLSRSFRSHFNRQLCCLCPTLFRQPHLPQQQSQRASLDHGTTSATRASLPLTELKSQPENETSRQ</sequence>
<dbReference type="Proteomes" id="UP000824540">
    <property type="component" value="Unassembled WGS sequence"/>
</dbReference>
<feature type="transmembrane region" description="Helical" evidence="15">
    <location>
        <begin position="106"/>
        <end position="127"/>
    </location>
</feature>
<name>A0A8T2PMX5_9TELE</name>
<keyword evidence="11 13" id="KW-0807">Transducer</keyword>
<keyword evidence="6 15" id="KW-0472">Membrane</keyword>
<dbReference type="PROSITE" id="PS00237">
    <property type="entry name" value="G_PROTEIN_RECEP_F1_1"/>
    <property type="match status" value="1"/>
</dbReference>
<evidence type="ECO:0000256" key="12">
    <source>
        <dbReference type="ARBA" id="ARBA00023288"/>
    </source>
</evidence>
<comment type="similarity">
    <text evidence="13">Belongs to the G-protein coupled receptor 1 family.</text>
</comment>
<dbReference type="EMBL" id="JAFBMS010000006">
    <property type="protein sequence ID" value="KAG9351347.1"/>
    <property type="molecule type" value="Genomic_DNA"/>
</dbReference>
<reference evidence="17" key="1">
    <citation type="thesis" date="2021" institute="BYU ScholarsArchive" country="Provo, UT, USA">
        <title>Applications of and Algorithms for Genome Assembly and Genomic Analyses with an Emphasis on Marine Teleosts.</title>
        <authorList>
            <person name="Pickett B.D."/>
        </authorList>
    </citation>
    <scope>NUCLEOTIDE SEQUENCE</scope>
    <source>
        <strain evidence="17">HI-2016</strain>
    </source>
</reference>
<evidence type="ECO:0000256" key="14">
    <source>
        <dbReference type="SAM" id="MobiDB-lite"/>
    </source>
</evidence>
<feature type="transmembrane region" description="Helical" evidence="15">
    <location>
        <begin position="200"/>
        <end position="218"/>
    </location>
</feature>
<dbReference type="PANTHER" id="PTHR45695">
    <property type="entry name" value="LEUCOKININ RECEPTOR-RELATED"/>
    <property type="match status" value="1"/>
</dbReference>
<evidence type="ECO:0000313" key="17">
    <source>
        <dbReference type="EMBL" id="KAG9351347.1"/>
    </source>
</evidence>
<evidence type="ECO:0000256" key="4">
    <source>
        <dbReference type="ARBA" id="ARBA00022989"/>
    </source>
</evidence>
<dbReference type="InterPro" id="IPR001556">
    <property type="entry name" value="Bombsn_rcpt-like"/>
</dbReference>
<organism evidence="17 18">
    <name type="scientific">Albula glossodonta</name>
    <name type="common">roundjaw bonefish</name>
    <dbReference type="NCBI Taxonomy" id="121402"/>
    <lineage>
        <taxon>Eukaryota</taxon>
        <taxon>Metazoa</taxon>
        <taxon>Chordata</taxon>
        <taxon>Craniata</taxon>
        <taxon>Vertebrata</taxon>
        <taxon>Euteleostomi</taxon>
        <taxon>Actinopterygii</taxon>
        <taxon>Neopterygii</taxon>
        <taxon>Teleostei</taxon>
        <taxon>Albuliformes</taxon>
        <taxon>Albulidae</taxon>
        <taxon>Albula</taxon>
    </lineage>
</organism>
<evidence type="ECO:0000256" key="2">
    <source>
        <dbReference type="ARBA" id="ARBA00022475"/>
    </source>
</evidence>
<comment type="subcellular location">
    <subcellularLocation>
        <location evidence="1">Cell membrane</location>
        <topology evidence="1">Multi-pass membrane protein</topology>
    </subcellularLocation>
</comment>
<dbReference type="SMART" id="SM01381">
    <property type="entry name" value="7TM_GPCR_Srsx"/>
    <property type="match status" value="1"/>
</dbReference>
<keyword evidence="5 13" id="KW-0297">G-protein coupled receptor</keyword>
<evidence type="ECO:0000256" key="3">
    <source>
        <dbReference type="ARBA" id="ARBA00022692"/>
    </source>
</evidence>
<feature type="transmembrane region" description="Helical" evidence="15">
    <location>
        <begin position="29"/>
        <end position="57"/>
    </location>
</feature>
<feature type="non-terminal residue" evidence="17">
    <location>
        <position position="348"/>
    </location>
</feature>
<keyword evidence="4 15" id="KW-1133">Transmembrane helix</keyword>
<dbReference type="GO" id="GO:0005886">
    <property type="term" value="C:plasma membrane"/>
    <property type="evidence" value="ECO:0007669"/>
    <property type="project" value="UniProtKB-SubCell"/>
</dbReference>
<feature type="compositionally biased region" description="Polar residues" evidence="14">
    <location>
        <begin position="316"/>
        <end position="329"/>
    </location>
</feature>
<protein>
    <recommendedName>
        <fullName evidence="16">G-protein coupled receptors family 1 profile domain-containing protein</fullName>
    </recommendedName>
</protein>
<proteinExistence type="inferred from homology"/>
<dbReference type="PANTHER" id="PTHR45695:SF6">
    <property type="entry name" value="BOMBESIN RECEPTOR SUBTYPE-3"/>
    <property type="match status" value="1"/>
</dbReference>
<evidence type="ECO:0000256" key="10">
    <source>
        <dbReference type="ARBA" id="ARBA00023180"/>
    </source>
</evidence>
<evidence type="ECO:0000256" key="5">
    <source>
        <dbReference type="ARBA" id="ARBA00023040"/>
    </source>
</evidence>
<dbReference type="PRINTS" id="PR00358">
    <property type="entry name" value="BOMBESINR"/>
</dbReference>
<keyword evidence="2" id="KW-1003">Cell membrane</keyword>
<feature type="compositionally biased region" description="Basic and acidic residues" evidence="14">
    <location>
        <begin position="339"/>
        <end position="348"/>
    </location>
</feature>